<reference evidence="2" key="1">
    <citation type="submission" date="2020-01" db="EMBL/GenBank/DDBJ databases">
        <authorList>
            <person name="Mishra B."/>
        </authorList>
    </citation>
    <scope>NUCLEOTIDE SEQUENCE [LARGE SCALE GENOMIC DNA]</scope>
</reference>
<dbReference type="Proteomes" id="UP000467841">
    <property type="component" value="Unassembled WGS sequence"/>
</dbReference>
<dbReference type="AlphaFoldDB" id="A0A6D2J0A2"/>
<dbReference type="EMBL" id="CACVBM020001129">
    <property type="protein sequence ID" value="CAA7032918.1"/>
    <property type="molecule type" value="Genomic_DNA"/>
</dbReference>
<proteinExistence type="predicted"/>
<protein>
    <submittedName>
        <fullName evidence="2">Uncharacterized protein</fullName>
    </submittedName>
</protein>
<name>A0A6D2J0A2_9BRAS</name>
<comment type="caution">
    <text evidence="2">The sequence shown here is derived from an EMBL/GenBank/DDBJ whole genome shotgun (WGS) entry which is preliminary data.</text>
</comment>
<evidence type="ECO:0000313" key="3">
    <source>
        <dbReference type="Proteomes" id="UP000467841"/>
    </source>
</evidence>
<dbReference type="OrthoDB" id="1696863at2759"/>
<dbReference type="PANTHER" id="PTHR35099:SF2">
    <property type="entry name" value="OS02G0182700 PROTEIN"/>
    <property type="match status" value="1"/>
</dbReference>
<organism evidence="2 3">
    <name type="scientific">Microthlaspi erraticum</name>
    <dbReference type="NCBI Taxonomy" id="1685480"/>
    <lineage>
        <taxon>Eukaryota</taxon>
        <taxon>Viridiplantae</taxon>
        <taxon>Streptophyta</taxon>
        <taxon>Embryophyta</taxon>
        <taxon>Tracheophyta</taxon>
        <taxon>Spermatophyta</taxon>
        <taxon>Magnoliopsida</taxon>
        <taxon>eudicotyledons</taxon>
        <taxon>Gunneridae</taxon>
        <taxon>Pentapetalae</taxon>
        <taxon>rosids</taxon>
        <taxon>malvids</taxon>
        <taxon>Brassicales</taxon>
        <taxon>Brassicaceae</taxon>
        <taxon>Coluteocarpeae</taxon>
        <taxon>Microthlaspi</taxon>
    </lineage>
</organism>
<dbReference type="PANTHER" id="PTHR35099">
    <property type="entry name" value="OS02G0182700 PROTEIN"/>
    <property type="match status" value="1"/>
</dbReference>
<evidence type="ECO:0000313" key="2">
    <source>
        <dbReference type="EMBL" id="CAA7032918.1"/>
    </source>
</evidence>
<evidence type="ECO:0000256" key="1">
    <source>
        <dbReference type="SAM" id="MobiDB-lite"/>
    </source>
</evidence>
<keyword evidence="3" id="KW-1185">Reference proteome</keyword>
<feature type="compositionally biased region" description="Acidic residues" evidence="1">
    <location>
        <begin position="262"/>
        <end position="272"/>
    </location>
</feature>
<accession>A0A6D2J0A2</accession>
<feature type="region of interest" description="Disordered" evidence="1">
    <location>
        <begin position="81"/>
        <end position="121"/>
    </location>
</feature>
<gene>
    <name evidence="2" type="ORF">MERR_LOCUS20153</name>
</gene>
<feature type="region of interest" description="Disordered" evidence="1">
    <location>
        <begin position="204"/>
        <end position="272"/>
    </location>
</feature>
<feature type="compositionally biased region" description="Basic and acidic residues" evidence="1">
    <location>
        <begin position="225"/>
        <end position="238"/>
    </location>
</feature>
<sequence>MTVTQDEWVASALTDDEMVVELLLRLKHAGTVESEDNPAANLPELRWGIRQRRSRPSRLGVGVGVGVGGYLKKETDSARASPMTPLCWSGGSGSRGSTSPSAVTADGFEDTSRQSSCSTSTRSGSMAVYATNEITSSCSRRRSKKQKKTFLELKDAESFQLKERFDLEKKIANVQATYHERSVKNQKLKRIKLEYSDRVKNIPMSKSNLNESRKRRRLPLSISPVKKEEEQHVSESYRAKSQTKSSEEKSFFFLPDLNMTPTEEDDTLYGTS</sequence>